<feature type="domain" description="PurM-like N-terminal" evidence="10">
    <location>
        <begin position="430"/>
        <end position="538"/>
    </location>
</feature>
<dbReference type="CDD" id="cd02195">
    <property type="entry name" value="SelD"/>
    <property type="match status" value="1"/>
</dbReference>
<evidence type="ECO:0000259" key="11">
    <source>
        <dbReference type="Pfam" id="PF02769"/>
    </source>
</evidence>
<dbReference type="NCBIfam" id="TIGR00476">
    <property type="entry name" value="selD"/>
    <property type="match status" value="1"/>
</dbReference>
<dbReference type="InterPro" id="IPR010918">
    <property type="entry name" value="PurM-like_C_dom"/>
</dbReference>
<dbReference type="NCBIfam" id="TIGR03169">
    <property type="entry name" value="Nterm_to_SelD"/>
    <property type="match status" value="1"/>
</dbReference>
<evidence type="ECO:0000259" key="10">
    <source>
        <dbReference type="Pfam" id="PF00586"/>
    </source>
</evidence>
<dbReference type="EMBL" id="FXYH01000026">
    <property type="protein sequence ID" value="SMX50108.1"/>
    <property type="molecule type" value="Genomic_DNA"/>
</dbReference>
<sequence length="719" mass="75589">MQNNPLPLSRDLVLIGGGHAHALVLRKWGMNPLPGARITVINPEPTAPYSGMLPGFLAGHYPRDALNIDLVRLARFAGARVILGAVSEIDPKTKTIIVSGDPPINYDVASIDIGITSAMPTLPGFSQHAVPAKPLDQFSRAWSEFKTQSGCADVAVIGGGVAGAEIAMAFAYALRLAGRDANVSLIDRHSVLSTMPPKSKKTLLEALKAQSVQIYEHAHITKVTGDGVVLSDGQTIAAQFVCGAAGAKPHDWIASTTLEQQQGFINVDEHLLTSDPNVFAVGDCAHMVKSPRPKAGVFAVRQADILYENLRVRLSEKGNLQAYRPQKDYLKLISLGEKSALGDRFGVSFQGPAIWKWKNRIDQTFMDKFRILPKMSQPKLPEERAAGAAEVLGGKPLCGGCGSKIGRNALQAALAQINTPARPDIQYLAGDDSALLITGGVNQVISTDHLRAMINDPVAMTRIAANHALGDIWAMGASPQAATATVILPRMSAMLAERTLTEIMLAAQTFFSNAGAAIVGGHSSQGGELTIGFTVTGLCENRPITLCAAKPGDTLILTKPIGSGVIMAAEMTGDARGEWVAGALGHMSAPQGQAAKILAEANAMTDVTGFGLAGHLMNICQKSAVGARLRVSDVPLLPGSLELSQTGTRSSLFPENRLVLPGLASDPRSDLLFDPQTAGGLLTAVSGNPAEHMAQLKSAGFEAAIIGEITADVGQISIE</sequence>
<dbReference type="Proteomes" id="UP000220836">
    <property type="component" value="Unassembled WGS sequence"/>
</dbReference>
<evidence type="ECO:0000313" key="14">
    <source>
        <dbReference type="Proteomes" id="UP000220836"/>
    </source>
</evidence>
<evidence type="ECO:0000256" key="4">
    <source>
        <dbReference type="ARBA" id="ARBA00022741"/>
    </source>
</evidence>
<dbReference type="EC" id="2.7.9.3" evidence="13"/>
<dbReference type="InterPro" id="IPR036676">
    <property type="entry name" value="PurM-like_C_sf"/>
</dbReference>
<evidence type="ECO:0000256" key="6">
    <source>
        <dbReference type="ARBA" id="ARBA00022827"/>
    </source>
</evidence>
<dbReference type="OrthoDB" id="9767928at2"/>
<dbReference type="SUPFAM" id="SSF56042">
    <property type="entry name" value="PurM C-terminal domain-like"/>
    <property type="match status" value="1"/>
</dbReference>
<dbReference type="PANTHER" id="PTHR42913:SF9">
    <property type="entry name" value="SLR1591 PROTEIN"/>
    <property type="match status" value="1"/>
</dbReference>
<dbReference type="SUPFAM" id="SSF55326">
    <property type="entry name" value="PurM N-terminal domain-like"/>
    <property type="match status" value="1"/>
</dbReference>
<keyword evidence="5 13" id="KW-0418">Kinase</keyword>
<comment type="cofactor">
    <cofactor evidence="1">
        <name>FAD</name>
        <dbReference type="ChEBI" id="CHEBI:57692"/>
    </cofactor>
</comment>
<dbReference type="PANTHER" id="PTHR42913">
    <property type="entry name" value="APOPTOSIS-INDUCING FACTOR 1"/>
    <property type="match status" value="1"/>
</dbReference>
<dbReference type="RefSeq" id="WP_097806895.1">
    <property type="nucleotide sequence ID" value="NZ_FXYH01000026.1"/>
</dbReference>
<keyword evidence="8" id="KW-0560">Oxidoreductase</keyword>
<dbReference type="InterPro" id="IPR004536">
    <property type="entry name" value="SPS/SelD"/>
</dbReference>
<organism evidence="13 14">
    <name type="scientific">Pelagimonas varians</name>
    <dbReference type="NCBI Taxonomy" id="696760"/>
    <lineage>
        <taxon>Bacteria</taxon>
        <taxon>Pseudomonadati</taxon>
        <taxon>Pseudomonadota</taxon>
        <taxon>Alphaproteobacteria</taxon>
        <taxon>Rhodobacterales</taxon>
        <taxon>Roseobacteraceae</taxon>
        <taxon>Pelagimonas</taxon>
    </lineage>
</organism>
<dbReference type="Pfam" id="PF07992">
    <property type="entry name" value="Pyr_redox_2"/>
    <property type="match status" value="1"/>
</dbReference>
<reference evidence="13 14" key="1">
    <citation type="submission" date="2017-05" db="EMBL/GenBank/DDBJ databases">
        <authorList>
            <person name="Song R."/>
            <person name="Chenine A.L."/>
            <person name="Ruprecht R.M."/>
        </authorList>
    </citation>
    <scope>NUCLEOTIDE SEQUENCE [LARGE SCALE GENOMIC DNA]</scope>
    <source>
        <strain evidence="13 14">CECT 8663</strain>
    </source>
</reference>
<feature type="domain" description="PurM-like C-terminal" evidence="11">
    <location>
        <begin position="550"/>
        <end position="713"/>
    </location>
</feature>
<dbReference type="GO" id="GO:0003955">
    <property type="term" value="F:NAD(P)H dehydrogenase (quinone) activity"/>
    <property type="evidence" value="ECO:0007669"/>
    <property type="project" value="TreeGrafter"/>
</dbReference>
<dbReference type="InterPro" id="IPR036921">
    <property type="entry name" value="PurM-like_N_sf"/>
</dbReference>
<dbReference type="InterPro" id="IPR023753">
    <property type="entry name" value="FAD/NAD-binding_dom"/>
</dbReference>
<dbReference type="GO" id="GO:0004756">
    <property type="term" value="F:selenide, water dikinase activity"/>
    <property type="evidence" value="ECO:0007669"/>
    <property type="project" value="UniProtKB-EC"/>
</dbReference>
<keyword evidence="6" id="KW-0274">FAD</keyword>
<feature type="domain" description="FAD/NAD(P)-binding" evidence="12">
    <location>
        <begin position="11"/>
        <end position="303"/>
    </location>
</feature>
<name>A0A238L557_9RHOB</name>
<accession>A0A238L557</accession>
<keyword evidence="4" id="KW-0547">Nucleotide-binding</keyword>
<keyword evidence="3 13" id="KW-0808">Transferase</keyword>
<evidence type="ECO:0000256" key="7">
    <source>
        <dbReference type="ARBA" id="ARBA00022840"/>
    </source>
</evidence>
<dbReference type="InterPro" id="IPR036188">
    <property type="entry name" value="FAD/NAD-bd_sf"/>
</dbReference>
<evidence type="ECO:0000313" key="13">
    <source>
        <dbReference type="EMBL" id="SMX50108.1"/>
    </source>
</evidence>
<evidence type="ECO:0000256" key="8">
    <source>
        <dbReference type="ARBA" id="ARBA00023002"/>
    </source>
</evidence>
<dbReference type="GO" id="GO:0005524">
    <property type="term" value="F:ATP binding"/>
    <property type="evidence" value="ECO:0007669"/>
    <property type="project" value="UniProtKB-KW"/>
</dbReference>
<evidence type="ECO:0000256" key="5">
    <source>
        <dbReference type="ARBA" id="ARBA00022777"/>
    </source>
</evidence>
<dbReference type="InterPro" id="IPR016188">
    <property type="entry name" value="PurM-like_N"/>
</dbReference>
<evidence type="ECO:0000256" key="9">
    <source>
        <dbReference type="ARBA" id="ARBA00023266"/>
    </source>
</evidence>
<dbReference type="Pfam" id="PF02769">
    <property type="entry name" value="AIRS_C"/>
    <property type="match status" value="1"/>
</dbReference>
<dbReference type="InterPro" id="IPR051169">
    <property type="entry name" value="NADH-Q_oxidoreductase"/>
</dbReference>
<gene>
    <name evidence="13" type="primary">selD</name>
    <name evidence="13" type="ORF">PEV8663_04490</name>
</gene>
<evidence type="ECO:0000256" key="3">
    <source>
        <dbReference type="ARBA" id="ARBA00022679"/>
    </source>
</evidence>
<dbReference type="SUPFAM" id="SSF51905">
    <property type="entry name" value="FAD/NAD(P)-binding domain"/>
    <property type="match status" value="2"/>
</dbReference>
<evidence type="ECO:0000259" key="12">
    <source>
        <dbReference type="Pfam" id="PF07992"/>
    </source>
</evidence>
<dbReference type="Gene3D" id="3.50.50.100">
    <property type="match status" value="1"/>
</dbReference>
<dbReference type="InterPro" id="IPR017584">
    <property type="entry name" value="Pyridine_nucleo_diS_OxRdtase_N"/>
</dbReference>
<proteinExistence type="predicted"/>
<protein>
    <submittedName>
        <fullName evidence="13">Selenide, water dikinase</fullName>
        <ecNumber evidence="13">2.7.9.3</ecNumber>
    </submittedName>
</protein>
<dbReference type="Gene3D" id="3.30.1330.10">
    <property type="entry name" value="PurM-like, N-terminal domain"/>
    <property type="match status" value="1"/>
</dbReference>
<dbReference type="Gene3D" id="3.90.650.10">
    <property type="entry name" value="PurM-like C-terminal domain"/>
    <property type="match status" value="1"/>
</dbReference>
<keyword evidence="2" id="KW-0285">Flavoprotein</keyword>
<dbReference type="PRINTS" id="PR00368">
    <property type="entry name" value="FADPNR"/>
</dbReference>
<dbReference type="GO" id="GO:0019646">
    <property type="term" value="P:aerobic electron transport chain"/>
    <property type="evidence" value="ECO:0007669"/>
    <property type="project" value="TreeGrafter"/>
</dbReference>
<dbReference type="Pfam" id="PF00586">
    <property type="entry name" value="AIRS"/>
    <property type="match status" value="1"/>
</dbReference>
<keyword evidence="7" id="KW-0067">ATP-binding</keyword>
<evidence type="ECO:0000256" key="2">
    <source>
        <dbReference type="ARBA" id="ARBA00022630"/>
    </source>
</evidence>
<keyword evidence="14" id="KW-1185">Reference proteome</keyword>
<evidence type="ECO:0000256" key="1">
    <source>
        <dbReference type="ARBA" id="ARBA00001974"/>
    </source>
</evidence>
<keyword evidence="9" id="KW-0711">Selenium</keyword>
<dbReference type="AlphaFoldDB" id="A0A238L557"/>